<dbReference type="GO" id="GO:0019028">
    <property type="term" value="C:viral capsid"/>
    <property type="evidence" value="ECO:0007669"/>
    <property type="project" value="InterPro"/>
</dbReference>
<accession>A0A2P1K565</accession>
<keyword evidence="2" id="KW-0946">Virion</keyword>
<evidence type="ECO:0000256" key="1">
    <source>
        <dbReference type="ARBA" id="ARBA00004328"/>
    </source>
</evidence>
<reference evidence="4" key="1">
    <citation type="journal article" date="2017" name="Virus Res.">
        <title>Genomes of viral isolates derived from different mosquitos species.</title>
        <authorList>
            <person name="Sadeghi M."/>
            <person name="Popov V."/>
            <person name="Guzman H."/>
            <person name="Phan T.G."/>
            <person name="Vasilakis N."/>
            <person name="Tesh R."/>
            <person name="Delwart E."/>
        </authorList>
    </citation>
    <scope>NUCLEOTIDE SEQUENCE</scope>
    <source>
        <strain evidence="4">LO-041</strain>
    </source>
</reference>
<protein>
    <submittedName>
        <fullName evidence="4">VP6</fullName>
    </submittedName>
</protein>
<evidence type="ECO:0000256" key="2">
    <source>
        <dbReference type="ARBA" id="ARBA00022844"/>
    </source>
</evidence>
<sequence>MTQLVLLAPGDIIHAAHAELSQRRVKVDYDEQVAESGELDQAKAGNEDQEVHGGKSTGTSERQGEAATAGSDLAEGARPAHAEVGVAVPTASVANAIKEKFGIDVKIMEDGGVERVLVMKPSLLYDVGLDKDQAKEVGDRVRMWIKKPKTSKDRKQGEVVQVSSMAVLKELLQVKDEGQVNIMAQTRVRLVTNKKKYLDAAQVMFTAPTGDVGWKELAREAAKKQNIQVYVYKQGKDDSETPARSYPALVDHL</sequence>
<comment type="subcellular location">
    <subcellularLocation>
        <location evidence="1">Virion</location>
    </subcellularLocation>
</comment>
<evidence type="ECO:0000313" key="4">
    <source>
        <dbReference type="EMBL" id="AVO64745.1"/>
    </source>
</evidence>
<proteinExistence type="predicted"/>
<feature type="region of interest" description="Disordered" evidence="3">
    <location>
        <begin position="36"/>
        <end position="77"/>
    </location>
</feature>
<dbReference type="GO" id="GO:0005198">
    <property type="term" value="F:structural molecule activity"/>
    <property type="evidence" value="ECO:0007669"/>
    <property type="project" value="InterPro"/>
</dbReference>
<evidence type="ECO:0000256" key="3">
    <source>
        <dbReference type="SAM" id="MobiDB-lite"/>
    </source>
</evidence>
<name>A0A2P1K565_9REOV</name>
<dbReference type="InterPro" id="IPR001399">
    <property type="entry name" value="Orbi_VP6"/>
</dbReference>
<dbReference type="Pfam" id="PF01516">
    <property type="entry name" value="Orbi_VP6"/>
    <property type="match status" value="1"/>
</dbReference>
<organism evidence="4">
    <name type="scientific">Ninarumi virus</name>
    <dbReference type="NCBI Taxonomy" id="2108521"/>
    <lineage>
        <taxon>Viruses</taxon>
        <taxon>Riboviria</taxon>
        <taxon>Orthornavirae</taxon>
        <taxon>Duplornaviricota</taxon>
        <taxon>Resentoviricetes</taxon>
        <taxon>Reovirales</taxon>
    </lineage>
</organism>
<dbReference type="EMBL" id="MF094123">
    <property type="protein sequence ID" value="AVO64745.1"/>
    <property type="molecule type" value="Genomic_RNA"/>
</dbReference>